<dbReference type="InterPro" id="IPR036236">
    <property type="entry name" value="Znf_C2H2_sf"/>
</dbReference>
<evidence type="ECO:0000256" key="4">
    <source>
        <dbReference type="ARBA" id="ARBA00022771"/>
    </source>
</evidence>
<feature type="region of interest" description="Disordered" evidence="8">
    <location>
        <begin position="21"/>
        <end position="49"/>
    </location>
</feature>
<protein>
    <submittedName>
        <fullName evidence="10">Spalt transcription factor 2</fullName>
    </submittedName>
</protein>
<proteinExistence type="predicted"/>
<feature type="region of interest" description="Disordered" evidence="8">
    <location>
        <begin position="459"/>
        <end position="483"/>
    </location>
</feature>
<dbReference type="SMART" id="SM00355">
    <property type="entry name" value="ZnF_C2H2"/>
    <property type="match status" value="3"/>
</dbReference>
<evidence type="ECO:0000256" key="1">
    <source>
        <dbReference type="ARBA" id="ARBA00004123"/>
    </source>
</evidence>
<dbReference type="PANTHER" id="PTHR24406">
    <property type="entry name" value="TRANSCRIPTIONAL REPRESSOR CTCFL-RELATED"/>
    <property type="match status" value="1"/>
</dbReference>
<dbReference type="GO" id="GO:0008270">
    <property type="term" value="F:zinc ion binding"/>
    <property type="evidence" value="ECO:0007669"/>
    <property type="project" value="UniProtKB-KW"/>
</dbReference>
<feature type="compositionally biased region" description="Polar residues" evidence="8">
    <location>
        <begin position="164"/>
        <end position="179"/>
    </location>
</feature>
<dbReference type="STRING" id="418985.A0A1V9XZV5"/>
<feature type="compositionally biased region" description="Basic and acidic residues" evidence="8">
    <location>
        <begin position="32"/>
        <end position="49"/>
    </location>
</feature>
<keyword evidence="5" id="KW-0862">Zinc</keyword>
<keyword evidence="6" id="KW-0539">Nucleus</keyword>
<evidence type="ECO:0000256" key="3">
    <source>
        <dbReference type="ARBA" id="ARBA00022737"/>
    </source>
</evidence>
<reference evidence="10 11" key="1">
    <citation type="journal article" date="2017" name="Gigascience">
        <title>Draft genome of the honey bee ectoparasitic mite, Tropilaelaps mercedesae, is shaped by the parasitic life history.</title>
        <authorList>
            <person name="Dong X."/>
            <person name="Armstrong S.D."/>
            <person name="Xia D."/>
            <person name="Makepeace B.L."/>
            <person name="Darby A.C."/>
            <person name="Kadowaki T."/>
        </authorList>
    </citation>
    <scope>NUCLEOTIDE SEQUENCE [LARGE SCALE GENOMIC DNA]</scope>
    <source>
        <strain evidence="10">Wuxi-XJTLU</strain>
    </source>
</reference>
<keyword evidence="4 7" id="KW-0863">Zinc-finger</keyword>
<dbReference type="InterPro" id="IPR013087">
    <property type="entry name" value="Znf_C2H2_type"/>
</dbReference>
<dbReference type="Pfam" id="PF00096">
    <property type="entry name" value="zf-C2H2"/>
    <property type="match status" value="1"/>
</dbReference>
<evidence type="ECO:0000313" key="10">
    <source>
        <dbReference type="EMBL" id="OQR79037.1"/>
    </source>
</evidence>
<name>A0A1V9XZV5_9ACAR</name>
<keyword evidence="11" id="KW-1185">Reference proteome</keyword>
<dbReference type="PROSITE" id="PS50157">
    <property type="entry name" value="ZINC_FINGER_C2H2_2"/>
    <property type="match status" value="1"/>
</dbReference>
<sequence length="583" mass="63597">MDLLYSSKRLITGLPIFRRAQPPSSKMGTHFAEGRRPSAMSRDESEKKREHYKESVAAVARMMDYVDSCYSFLNDDVYLQQVAAQISDPIARYPTIRVKGLRSGKIEIHPPTSPRVKANGYRNNVEKISTAQAGGNAPQKLREPVSILRRTKPQAKCDRLRSPKTPQSSAAGDTNSMSIPSVDRGIRLAKRSSSAASFSSLVDGRRSTFLPTAAASDKQTTSHSVSSKKLPSPFEAFASPLSEITCKPVPVGRASAFEVPPGTSLLKSSASASTSLSDQAMLNVSLKPRPRRQASLRVNEFVRAEAELNGQHLDPHKMRRPPNRAVVKAEPSDVADAVGGDYTIFEENATDDGADDDNAADAGPSSEGVDEGGQDIKASDDRQRGSADYSSSDLASEELFRPVANEPTGYSCLYCDQVFIRAEAMETHIMDEHIYRSGSSAPPAEPATPSVPLVASSSLTRSGGPTWVQSPSGRHQTVKPPPGKTITIESLLSAHMNATSKRTKSGRRQLCLICKKTFTSWSQLKKHLPIHSSEKPHKCPYESCRYATVQKGNLKVHMLRVHILRQEKMEAARMEAARAREGV</sequence>
<feature type="region of interest" description="Disordered" evidence="8">
    <location>
        <begin position="131"/>
        <end position="181"/>
    </location>
</feature>
<comment type="subcellular location">
    <subcellularLocation>
        <location evidence="1">Nucleus</location>
    </subcellularLocation>
</comment>
<feature type="compositionally biased region" description="Acidic residues" evidence="8">
    <location>
        <begin position="348"/>
        <end position="359"/>
    </location>
</feature>
<feature type="compositionally biased region" description="Polar residues" evidence="8">
    <location>
        <begin position="459"/>
        <end position="475"/>
    </location>
</feature>
<accession>A0A1V9XZV5</accession>
<evidence type="ECO:0000256" key="7">
    <source>
        <dbReference type="PROSITE-ProRule" id="PRU00042"/>
    </source>
</evidence>
<dbReference type="OrthoDB" id="6489565at2759"/>
<gene>
    <name evidence="10" type="ORF">BIW11_06014</name>
</gene>
<organism evidence="10 11">
    <name type="scientific">Tropilaelaps mercedesae</name>
    <dbReference type="NCBI Taxonomy" id="418985"/>
    <lineage>
        <taxon>Eukaryota</taxon>
        <taxon>Metazoa</taxon>
        <taxon>Ecdysozoa</taxon>
        <taxon>Arthropoda</taxon>
        <taxon>Chelicerata</taxon>
        <taxon>Arachnida</taxon>
        <taxon>Acari</taxon>
        <taxon>Parasitiformes</taxon>
        <taxon>Mesostigmata</taxon>
        <taxon>Gamasina</taxon>
        <taxon>Dermanyssoidea</taxon>
        <taxon>Laelapidae</taxon>
        <taxon>Tropilaelaps</taxon>
    </lineage>
</organism>
<evidence type="ECO:0000256" key="6">
    <source>
        <dbReference type="ARBA" id="ARBA00023242"/>
    </source>
</evidence>
<comment type="caution">
    <text evidence="10">The sequence shown here is derived from an EMBL/GenBank/DDBJ whole genome shotgun (WGS) entry which is preliminary data.</text>
</comment>
<feature type="region of interest" description="Disordered" evidence="8">
    <location>
        <begin position="347"/>
        <end position="394"/>
    </location>
</feature>
<dbReference type="EMBL" id="MNPL01001564">
    <property type="protein sequence ID" value="OQR79037.1"/>
    <property type="molecule type" value="Genomic_DNA"/>
</dbReference>
<dbReference type="Gene3D" id="3.30.160.60">
    <property type="entry name" value="Classic Zinc Finger"/>
    <property type="match status" value="2"/>
</dbReference>
<dbReference type="GO" id="GO:0005634">
    <property type="term" value="C:nucleus"/>
    <property type="evidence" value="ECO:0007669"/>
    <property type="project" value="UniProtKB-SubCell"/>
</dbReference>
<evidence type="ECO:0000256" key="5">
    <source>
        <dbReference type="ARBA" id="ARBA00022833"/>
    </source>
</evidence>
<dbReference type="AlphaFoldDB" id="A0A1V9XZV5"/>
<dbReference type="InterPro" id="IPR050888">
    <property type="entry name" value="ZnF_C2H2-type_TF"/>
</dbReference>
<dbReference type="PROSITE" id="PS00028">
    <property type="entry name" value="ZINC_FINGER_C2H2_1"/>
    <property type="match status" value="2"/>
</dbReference>
<dbReference type="InParanoid" id="A0A1V9XZV5"/>
<feature type="domain" description="C2H2-type" evidence="9">
    <location>
        <begin position="509"/>
        <end position="536"/>
    </location>
</feature>
<keyword evidence="2" id="KW-0479">Metal-binding</keyword>
<dbReference type="SUPFAM" id="SSF57667">
    <property type="entry name" value="beta-beta-alpha zinc fingers"/>
    <property type="match status" value="1"/>
</dbReference>
<keyword evidence="3" id="KW-0677">Repeat</keyword>
<evidence type="ECO:0000256" key="2">
    <source>
        <dbReference type="ARBA" id="ARBA00022723"/>
    </source>
</evidence>
<dbReference type="Proteomes" id="UP000192247">
    <property type="component" value="Unassembled WGS sequence"/>
</dbReference>
<evidence type="ECO:0000259" key="9">
    <source>
        <dbReference type="PROSITE" id="PS50157"/>
    </source>
</evidence>
<evidence type="ECO:0000313" key="11">
    <source>
        <dbReference type="Proteomes" id="UP000192247"/>
    </source>
</evidence>
<evidence type="ECO:0000256" key="8">
    <source>
        <dbReference type="SAM" id="MobiDB-lite"/>
    </source>
</evidence>
<feature type="region of interest" description="Disordered" evidence="8">
    <location>
        <begin position="307"/>
        <end position="333"/>
    </location>
</feature>